<dbReference type="InterPro" id="IPR023298">
    <property type="entry name" value="ATPase_P-typ_TM_dom_sf"/>
</dbReference>
<evidence type="ECO:0000256" key="1">
    <source>
        <dbReference type="ARBA" id="ARBA00004141"/>
    </source>
</evidence>
<evidence type="ECO:0000256" key="5">
    <source>
        <dbReference type="SAM" id="Phobius"/>
    </source>
</evidence>
<reference evidence="6 7" key="1">
    <citation type="journal article" date="2019" name="Gigascience">
        <title>Whole-genome sequence of the oriental lung fluke Paragonimus westermani.</title>
        <authorList>
            <person name="Oey H."/>
            <person name="Zakrzewski M."/>
            <person name="Narain K."/>
            <person name="Devi K.R."/>
            <person name="Agatsuma T."/>
            <person name="Nawaratna S."/>
            <person name="Gobert G.N."/>
            <person name="Jones M.K."/>
            <person name="Ragan M.A."/>
            <person name="McManus D.P."/>
            <person name="Krause L."/>
        </authorList>
    </citation>
    <scope>NUCLEOTIDE SEQUENCE [LARGE SCALE GENOMIC DNA]</scope>
    <source>
        <strain evidence="6 7">IND2009</strain>
    </source>
</reference>
<dbReference type="PANTHER" id="PTHR42861">
    <property type="entry name" value="CALCIUM-TRANSPORTING ATPASE"/>
    <property type="match status" value="1"/>
</dbReference>
<proteinExistence type="predicted"/>
<dbReference type="SUPFAM" id="SSF56784">
    <property type="entry name" value="HAD-like"/>
    <property type="match status" value="1"/>
</dbReference>
<dbReference type="Gene3D" id="1.20.1110.10">
    <property type="entry name" value="Calcium-transporting ATPase, transmembrane domain"/>
    <property type="match status" value="1"/>
</dbReference>
<dbReference type="InterPro" id="IPR023214">
    <property type="entry name" value="HAD_sf"/>
</dbReference>
<feature type="transmembrane region" description="Helical" evidence="5">
    <location>
        <begin position="16"/>
        <end position="37"/>
    </location>
</feature>
<dbReference type="GO" id="GO:0005524">
    <property type="term" value="F:ATP binding"/>
    <property type="evidence" value="ECO:0007669"/>
    <property type="project" value="InterPro"/>
</dbReference>
<dbReference type="InterPro" id="IPR036412">
    <property type="entry name" value="HAD-like_sf"/>
</dbReference>
<name>A0A5J4NVS6_9TREM</name>
<comment type="subcellular location">
    <subcellularLocation>
        <location evidence="1">Membrane</location>
        <topology evidence="1">Multi-pass membrane protein</topology>
    </subcellularLocation>
</comment>
<organism evidence="6 7">
    <name type="scientific">Paragonimus westermani</name>
    <dbReference type="NCBI Taxonomy" id="34504"/>
    <lineage>
        <taxon>Eukaryota</taxon>
        <taxon>Metazoa</taxon>
        <taxon>Spiralia</taxon>
        <taxon>Lophotrochozoa</taxon>
        <taxon>Platyhelminthes</taxon>
        <taxon>Trematoda</taxon>
        <taxon>Digenea</taxon>
        <taxon>Plagiorchiida</taxon>
        <taxon>Troglotremata</taxon>
        <taxon>Troglotrematidae</taxon>
        <taxon>Paragonimus</taxon>
    </lineage>
</organism>
<evidence type="ECO:0000256" key="2">
    <source>
        <dbReference type="ARBA" id="ARBA00022692"/>
    </source>
</evidence>
<keyword evidence="3 5" id="KW-1133">Transmembrane helix</keyword>
<dbReference type="Gene3D" id="3.40.1110.10">
    <property type="entry name" value="Calcium-transporting ATPase, cytoplasmic domain N"/>
    <property type="match status" value="1"/>
</dbReference>
<protein>
    <submittedName>
        <fullName evidence="6">Uncharacterized protein</fullName>
    </submittedName>
</protein>
<feature type="non-terminal residue" evidence="6">
    <location>
        <position position="1"/>
    </location>
</feature>
<dbReference type="GO" id="GO:0016020">
    <property type="term" value="C:membrane"/>
    <property type="evidence" value="ECO:0007669"/>
    <property type="project" value="UniProtKB-SubCell"/>
</dbReference>
<comment type="caution">
    <text evidence="6">The sequence shown here is derived from an EMBL/GenBank/DDBJ whole genome shotgun (WGS) entry which is preliminary data.</text>
</comment>
<keyword evidence="4 5" id="KW-0472">Membrane</keyword>
<dbReference type="GO" id="GO:0016887">
    <property type="term" value="F:ATP hydrolysis activity"/>
    <property type="evidence" value="ECO:0007669"/>
    <property type="project" value="InterPro"/>
</dbReference>
<keyword evidence="7" id="KW-1185">Reference proteome</keyword>
<dbReference type="SUPFAM" id="SSF81665">
    <property type="entry name" value="Calcium ATPase, transmembrane domain M"/>
    <property type="match status" value="1"/>
</dbReference>
<gene>
    <name evidence="6" type="ORF">DEA37_0014252</name>
</gene>
<evidence type="ECO:0000313" key="7">
    <source>
        <dbReference type="Proteomes" id="UP000324629"/>
    </source>
</evidence>
<dbReference type="EMBL" id="QNGE01000644">
    <property type="protein sequence ID" value="KAA3679745.1"/>
    <property type="molecule type" value="Genomic_DNA"/>
</dbReference>
<dbReference type="NCBIfam" id="TIGR01494">
    <property type="entry name" value="ATPase_P-type"/>
    <property type="match status" value="1"/>
</dbReference>
<dbReference type="InterPro" id="IPR001757">
    <property type="entry name" value="P_typ_ATPase"/>
</dbReference>
<dbReference type="Proteomes" id="UP000324629">
    <property type="component" value="Unassembled WGS sequence"/>
</dbReference>
<sequence>AWEFCQYTDCGLSSPLSLAVAAIPEGLPIVVTVTLAIGQMRMASRNAIVRKLPAVETLGCVNVICADKTGTMTKNEMTVSQLISSSLERLTLLSSPDEASIPGLTSICSSGNQASTLHGSESSAHLYDVRSVREHVRAHSTDDLFTTPLPCSPAFQRIVEVSESRCELA</sequence>
<accession>A0A5J4NVS6</accession>
<dbReference type="InterPro" id="IPR023299">
    <property type="entry name" value="ATPase_P-typ_cyto_dom_N"/>
</dbReference>
<dbReference type="InterPro" id="IPR018303">
    <property type="entry name" value="ATPase_P-typ_P_site"/>
</dbReference>
<dbReference type="PROSITE" id="PS00154">
    <property type="entry name" value="ATPASE_E1_E2"/>
    <property type="match status" value="1"/>
</dbReference>
<dbReference type="Gene3D" id="3.40.50.1000">
    <property type="entry name" value="HAD superfamily/HAD-like"/>
    <property type="match status" value="1"/>
</dbReference>
<evidence type="ECO:0000256" key="3">
    <source>
        <dbReference type="ARBA" id="ARBA00022989"/>
    </source>
</evidence>
<dbReference type="AlphaFoldDB" id="A0A5J4NVS6"/>
<evidence type="ECO:0000256" key="4">
    <source>
        <dbReference type="ARBA" id="ARBA00023136"/>
    </source>
</evidence>
<evidence type="ECO:0000313" key="6">
    <source>
        <dbReference type="EMBL" id="KAA3679745.1"/>
    </source>
</evidence>
<keyword evidence="2 5" id="KW-0812">Transmembrane</keyword>